<name>A0A915JGG4_ROMCU</name>
<dbReference type="AlphaFoldDB" id="A0A915JGG4"/>
<evidence type="ECO:0000256" key="1">
    <source>
        <dbReference type="SAM" id="Phobius"/>
    </source>
</evidence>
<keyword evidence="2" id="KW-1185">Reference proteome</keyword>
<dbReference type="Gene3D" id="3.10.10.10">
    <property type="entry name" value="HIV Type 1 Reverse Transcriptase, subunit A, domain 1"/>
    <property type="match status" value="1"/>
</dbReference>
<sequence>MAVVAMEVATVTIAVTVTIVVSCEMVGVGIVVAVRVVIVILLHLTVALNKSTPNHSDKQKLKLVLNKIIEKKFVTAAQKAEAFNMLRKKPDVFSLRGDKPTFTKELPVSLDTSNAKLVARHYYCATREQHPIVHQLIDEMLDQDFIEPSRSSWATLLFLVKKKDES</sequence>
<organism evidence="2 3">
    <name type="scientific">Romanomermis culicivorax</name>
    <name type="common">Nematode worm</name>
    <dbReference type="NCBI Taxonomy" id="13658"/>
    <lineage>
        <taxon>Eukaryota</taxon>
        <taxon>Metazoa</taxon>
        <taxon>Ecdysozoa</taxon>
        <taxon>Nematoda</taxon>
        <taxon>Enoplea</taxon>
        <taxon>Dorylaimia</taxon>
        <taxon>Mermithida</taxon>
        <taxon>Mermithoidea</taxon>
        <taxon>Mermithidae</taxon>
        <taxon>Romanomermis</taxon>
    </lineage>
</organism>
<keyword evidence="1" id="KW-1133">Transmembrane helix</keyword>
<proteinExistence type="predicted"/>
<reference evidence="3" key="1">
    <citation type="submission" date="2022-11" db="UniProtKB">
        <authorList>
            <consortium name="WormBaseParasite"/>
        </authorList>
    </citation>
    <scope>IDENTIFICATION</scope>
</reference>
<dbReference type="WBParaSite" id="nRc.2.0.1.t24708-RA">
    <property type="protein sequence ID" value="nRc.2.0.1.t24708-RA"/>
    <property type="gene ID" value="nRc.2.0.1.g24708"/>
</dbReference>
<feature type="transmembrane region" description="Helical" evidence="1">
    <location>
        <begin position="25"/>
        <end position="48"/>
    </location>
</feature>
<evidence type="ECO:0000313" key="2">
    <source>
        <dbReference type="Proteomes" id="UP000887565"/>
    </source>
</evidence>
<keyword evidence="1" id="KW-0812">Transmembrane</keyword>
<accession>A0A915JGG4</accession>
<protein>
    <submittedName>
        <fullName evidence="3">Uncharacterized protein</fullName>
    </submittedName>
</protein>
<keyword evidence="1" id="KW-0472">Membrane</keyword>
<dbReference type="SUPFAM" id="SSF56672">
    <property type="entry name" value="DNA/RNA polymerases"/>
    <property type="match status" value="1"/>
</dbReference>
<evidence type="ECO:0000313" key="3">
    <source>
        <dbReference type="WBParaSite" id="nRc.2.0.1.t24708-RA"/>
    </source>
</evidence>
<dbReference type="Proteomes" id="UP000887565">
    <property type="component" value="Unplaced"/>
</dbReference>
<dbReference type="InterPro" id="IPR043502">
    <property type="entry name" value="DNA/RNA_pol_sf"/>
</dbReference>